<dbReference type="GO" id="GO:0006355">
    <property type="term" value="P:regulation of DNA-templated transcription"/>
    <property type="evidence" value="ECO:0007669"/>
    <property type="project" value="InterPro"/>
</dbReference>
<dbReference type="InterPro" id="IPR002078">
    <property type="entry name" value="Sigma_54_int"/>
</dbReference>
<comment type="caution">
    <text evidence="7">The sequence shown here is derived from an EMBL/GenBank/DDBJ whole genome shotgun (WGS) entry which is preliminary data.</text>
</comment>
<dbReference type="Gene3D" id="3.40.50.300">
    <property type="entry name" value="P-loop containing nucleotide triphosphate hydrolases"/>
    <property type="match status" value="1"/>
</dbReference>
<sequence length="586" mass="66164">MNKNNKTLHNINETIDDDVLAQYLRFTPDSGHIHLFDQRMLLMHCFSMTSLRQELIERLGLDKTREIFTRIGYQQGVEDGRCLRQYEGGNLKHTMALGPRLREIEGFIHNQAVNRMAFNTDTGEFYGDYYWQSSWEGEAHHKHFGIGGKPACWMMTGYANGFTTTMMGRPIIWREVECVAMGHSRCRVIGQPLEEFEDTEHDLSFMKLESFVSAPGKTIPSSDTLCIDQPETTEPLPELVGVSAPFNAAIHLLKRVGSTDATVLLNGESGVGKERFAKTLHAIGKRADAPFISINCAAIPHDLVEAELFGVEKGAYTGATVSRHGRFERANGGTLFLDEIASLPLSAQGKLLRVLQEGEVERLGGSEIIKIDVRIVAAANRNLREEVREGRFREDLFFRLNVFPIDIPALRERREDIPLLMNVFVKRYSARFNKKINGITQAAHAALWAYGWPGNVRELENIVERGVIMADNGDNLDVYHLFSGGEQIDDVLFRLGQDGLLHKTLPTKDFDDRTTEQMIENLIESKGSLEAVENMVLTYALERSKGNISAAARLLKMRRGQFEYRLKNMQKLQHQLPKNSSGSKKH</sequence>
<organism evidence="7 8">
    <name type="scientific">Marinomonas piezotolerans</name>
    <dbReference type="NCBI Taxonomy" id="2213058"/>
    <lineage>
        <taxon>Bacteria</taxon>
        <taxon>Pseudomonadati</taxon>
        <taxon>Pseudomonadota</taxon>
        <taxon>Gammaproteobacteria</taxon>
        <taxon>Oceanospirillales</taxon>
        <taxon>Oceanospirillaceae</taxon>
        <taxon>Marinomonas</taxon>
    </lineage>
</organism>
<dbReference type="PANTHER" id="PTHR32071">
    <property type="entry name" value="TRANSCRIPTIONAL REGULATORY PROTEIN"/>
    <property type="match status" value="1"/>
</dbReference>
<dbReference type="Pfam" id="PF00158">
    <property type="entry name" value="Sigma54_activat"/>
    <property type="match status" value="1"/>
</dbReference>
<keyword evidence="2" id="KW-0067">ATP-binding</keyword>
<dbReference type="Gene3D" id="1.10.10.60">
    <property type="entry name" value="Homeodomain-like"/>
    <property type="match status" value="1"/>
</dbReference>
<reference evidence="7 8" key="1">
    <citation type="submission" date="2018-06" db="EMBL/GenBank/DDBJ databases">
        <title>Marinomonas sp. YLB-05 draft genome sequence.</title>
        <authorList>
            <person name="Yu L."/>
            <person name="Tang X."/>
        </authorList>
    </citation>
    <scope>NUCLEOTIDE SEQUENCE [LARGE SCALE GENOMIC DNA]</scope>
    <source>
        <strain evidence="7 8">YLB-05</strain>
    </source>
</reference>
<evidence type="ECO:0000256" key="1">
    <source>
        <dbReference type="ARBA" id="ARBA00022741"/>
    </source>
</evidence>
<dbReference type="InterPro" id="IPR025662">
    <property type="entry name" value="Sigma_54_int_dom_ATP-bd_1"/>
</dbReference>
<dbReference type="Pfam" id="PF02954">
    <property type="entry name" value="HTH_8"/>
    <property type="match status" value="1"/>
</dbReference>
<evidence type="ECO:0000256" key="2">
    <source>
        <dbReference type="ARBA" id="ARBA00022840"/>
    </source>
</evidence>
<dbReference type="InterPro" id="IPR058031">
    <property type="entry name" value="AAA_lid_NorR"/>
</dbReference>
<dbReference type="PANTHER" id="PTHR32071:SF113">
    <property type="entry name" value="ALGINATE BIOSYNTHESIS TRANSCRIPTIONAL REGULATORY PROTEIN ALGB"/>
    <property type="match status" value="1"/>
</dbReference>
<evidence type="ECO:0000256" key="3">
    <source>
        <dbReference type="ARBA" id="ARBA00023015"/>
    </source>
</evidence>
<dbReference type="AlphaFoldDB" id="A0A370UCZ9"/>
<dbReference type="PROSITE" id="PS00676">
    <property type="entry name" value="SIGMA54_INTERACT_2"/>
    <property type="match status" value="1"/>
</dbReference>
<dbReference type="SMART" id="SM00989">
    <property type="entry name" value="V4R"/>
    <property type="match status" value="1"/>
</dbReference>
<dbReference type="Gene3D" id="1.10.8.60">
    <property type="match status" value="1"/>
</dbReference>
<dbReference type="PROSITE" id="PS00688">
    <property type="entry name" value="SIGMA54_INTERACT_3"/>
    <property type="match status" value="1"/>
</dbReference>
<dbReference type="InterPro" id="IPR010523">
    <property type="entry name" value="XylR_N"/>
</dbReference>
<dbReference type="EMBL" id="QKRA01000001">
    <property type="protein sequence ID" value="RDL45621.1"/>
    <property type="molecule type" value="Genomic_DNA"/>
</dbReference>
<dbReference type="Gene3D" id="3.30.1380.20">
    <property type="entry name" value="Trafficking protein particle complex subunit 3"/>
    <property type="match status" value="1"/>
</dbReference>
<dbReference type="FunFam" id="3.40.50.300:FF:000006">
    <property type="entry name" value="DNA-binding transcriptional regulator NtrC"/>
    <property type="match status" value="1"/>
</dbReference>
<dbReference type="InterPro" id="IPR025944">
    <property type="entry name" value="Sigma_54_int_dom_CS"/>
</dbReference>
<evidence type="ECO:0000256" key="4">
    <source>
        <dbReference type="ARBA" id="ARBA00023125"/>
    </source>
</evidence>
<keyword evidence="8" id="KW-1185">Reference proteome</keyword>
<dbReference type="InterPro" id="IPR004096">
    <property type="entry name" value="V4R"/>
</dbReference>
<dbReference type="Pfam" id="PF25601">
    <property type="entry name" value="AAA_lid_14"/>
    <property type="match status" value="1"/>
</dbReference>
<dbReference type="RefSeq" id="WP_115466211.1">
    <property type="nucleotide sequence ID" value="NZ_QKRA01000001.1"/>
</dbReference>
<dbReference type="PROSITE" id="PS50045">
    <property type="entry name" value="SIGMA54_INTERACT_4"/>
    <property type="match status" value="1"/>
</dbReference>
<keyword evidence="5" id="KW-0804">Transcription</keyword>
<name>A0A370UCZ9_9GAMM</name>
<proteinExistence type="predicted"/>
<keyword evidence="3" id="KW-0805">Transcription regulation</keyword>
<dbReference type="InterPro" id="IPR027417">
    <property type="entry name" value="P-loop_NTPase"/>
</dbReference>
<dbReference type="SMART" id="SM00382">
    <property type="entry name" value="AAA"/>
    <property type="match status" value="1"/>
</dbReference>
<dbReference type="Pfam" id="PF02830">
    <property type="entry name" value="V4R"/>
    <property type="match status" value="1"/>
</dbReference>
<evidence type="ECO:0000259" key="6">
    <source>
        <dbReference type="PROSITE" id="PS50045"/>
    </source>
</evidence>
<dbReference type="InterPro" id="IPR002197">
    <property type="entry name" value="HTH_Fis"/>
</dbReference>
<dbReference type="Proteomes" id="UP000254326">
    <property type="component" value="Unassembled WGS sequence"/>
</dbReference>
<dbReference type="GO" id="GO:0005524">
    <property type="term" value="F:ATP binding"/>
    <property type="evidence" value="ECO:0007669"/>
    <property type="project" value="UniProtKB-KW"/>
</dbReference>
<evidence type="ECO:0000313" key="7">
    <source>
        <dbReference type="EMBL" id="RDL45621.1"/>
    </source>
</evidence>
<dbReference type="InterPro" id="IPR009057">
    <property type="entry name" value="Homeodomain-like_sf"/>
</dbReference>
<dbReference type="InterPro" id="IPR003593">
    <property type="entry name" value="AAA+_ATPase"/>
</dbReference>
<dbReference type="Pfam" id="PF06505">
    <property type="entry name" value="XylR_N"/>
    <property type="match status" value="1"/>
</dbReference>
<feature type="domain" description="Sigma-54 factor interaction" evidence="6">
    <location>
        <begin position="239"/>
        <end position="468"/>
    </location>
</feature>
<dbReference type="SUPFAM" id="SSF111126">
    <property type="entry name" value="Ligand-binding domain in the NO signalling and Golgi transport"/>
    <property type="match status" value="1"/>
</dbReference>
<gene>
    <name evidence="7" type="ORF">DN730_00790</name>
</gene>
<dbReference type="SUPFAM" id="SSF46689">
    <property type="entry name" value="Homeodomain-like"/>
    <property type="match status" value="1"/>
</dbReference>
<dbReference type="InterPro" id="IPR025943">
    <property type="entry name" value="Sigma_54_int_dom_ATP-bd_2"/>
</dbReference>
<keyword evidence="4" id="KW-0238">DNA-binding</keyword>
<evidence type="ECO:0000256" key="5">
    <source>
        <dbReference type="ARBA" id="ARBA00023163"/>
    </source>
</evidence>
<accession>A0A370UCZ9</accession>
<dbReference type="CDD" id="cd00009">
    <property type="entry name" value="AAA"/>
    <property type="match status" value="1"/>
</dbReference>
<dbReference type="SUPFAM" id="SSF52540">
    <property type="entry name" value="P-loop containing nucleoside triphosphate hydrolases"/>
    <property type="match status" value="1"/>
</dbReference>
<keyword evidence="1" id="KW-0547">Nucleotide-binding</keyword>
<protein>
    <submittedName>
        <fullName evidence="7">Sigma-54-dependent Fis family transcriptional regulator</fullName>
    </submittedName>
</protein>
<dbReference type="OrthoDB" id="9804019at2"/>
<dbReference type="PROSITE" id="PS00675">
    <property type="entry name" value="SIGMA54_INTERACT_1"/>
    <property type="match status" value="1"/>
</dbReference>
<dbReference type="GO" id="GO:0043565">
    <property type="term" value="F:sequence-specific DNA binding"/>
    <property type="evidence" value="ECO:0007669"/>
    <property type="project" value="InterPro"/>
</dbReference>
<evidence type="ECO:0000313" key="8">
    <source>
        <dbReference type="Proteomes" id="UP000254326"/>
    </source>
</evidence>
<dbReference type="InterPro" id="IPR024096">
    <property type="entry name" value="NO_sig/Golgi_transp_ligand-bd"/>
</dbReference>